<dbReference type="PANTHER" id="PTHR34299:SF1">
    <property type="entry name" value="DIACYLGLYCEROL KINASE"/>
    <property type="match status" value="1"/>
</dbReference>
<keyword evidence="18 21" id="KW-0472">Membrane</keyword>
<keyword evidence="16 21" id="KW-1133">Transmembrane helix</keyword>
<evidence type="ECO:0000256" key="13">
    <source>
        <dbReference type="ARBA" id="ARBA00022777"/>
    </source>
</evidence>
<keyword evidence="8 21" id="KW-0997">Cell inner membrane</keyword>
<evidence type="ECO:0000256" key="10">
    <source>
        <dbReference type="ARBA" id="ARBA00022692"/>
    </source>
</evidence>
<evidence type="ECO:0000256" key="11">
    <source>
        <dbReference type="ARBA" id="ARBA00022723"/>
    </source>
</evidence>
<evidence type="ECO:0000256" key="16">
    <source>
        <dbReference type="ARBA" id="ARBA00022989"/>
    </source>
</evidence>
<evidence type="ECO:0000256" key="19">
    <source>
        <dbReference type="ARBA" id="ARBA00023209"/>
    </source>
</evidence>
<dbReference type="InterPro" id="IPR033718">
    <property type="entry name" value="DAGK_prok"/>
</dbReference>
<keyword evidence="13 21" id="KW-0418">Kinase</keyword>
<proteinExistence type="inferred from homology"/>
<evidence type="ECO:0000256" key="9">
    <source>
        <dbReference type="ARBA" id="ARBA00022679"/>
    </source>
</evidence>
<dbReference type="EC" id="2.7.1.107" evidence="4 21"/>
<evidence type="ECO:0000256" key="7">
    <source>
        <dbReference type="ARBA" id="ARBA00022516"/>
    </source>
</evidence>
<keyword evidence="12 21" id="KW-0547">Nucleotide-binding</keyword>
<comment type="catalytic activity">
    <reaction evidence="21">
        <text>a 1,2-diacyl-sn-glycerol + ATP = a 1,2-diacyl-sn-glycero-3-phosphate + ADP + H(+)</text>
        <dbReference type="Rhea" id="RHEA:10272"/>
        <dbReference type="ChEBI" id="CHEBI:15378"/>
        <dbReference type="ChEBI" id="CHEBI:17815"/>
        <dbReference type="ChEBI" id="CHEBI:30616"/>
        <dbReference type="ChEBI" id="CHEBI:58608"/>
        <dbReference type="ChEBI" id="CHEBI:456216"/>
        <dbReference type="EC" id="2.7.1.107"/>
    </reaction>
</comment>
<dbReference type="RefSeq" id="WP_231043844.1">
    <property type="nucleotide sequence ID" value="NZ_CP106882.1"/>
</dbReference>
<keyword evidence="11" id="KW-0479">Metal-binding</keyword>
<dbReference type="GO" id="GO:0016301">
    <property type="term" value="F:kinase activity"/>
    <property type="evidence" value="ECO:0007669"/>
    <property type="project" value="UniProtKB-KW"/>
</dbReference>
<evidence type="ECO:0000256" key="17">
    <source>
        <dbReference type="ARBA" id="ARBA00023098"/>
    </source>
</evidence>
<accession>A0ABY6GFH4</accession>
<keyword evidence="6" id="KW-1003">Cell membrane</keyword>
<protein>
    <recommendedName>
        <fullName evidence="5 21">Diacylglycerol kinase</fullName>
        <ecNumber evidence="4 21">2.7.1.107</ecNumber>
    </recommendedName>
</protein>
<organism evidence="22 23">
    <name type="scientific">Comamonas endophytica</name>
    <dbReference type="NCBI Taxonomy" id="2949090"/>
    <lineage>
        <taxon>Bacteria</taxon>
        <taxon>Pseudomonadati</taxon>
        <taxon>Pseudomonadota</taxon>
        <taxon>Betaproteobacteria</taxon>
        <taxon>Burkholderiales</taxon>
        <taxon>Comamonadaceae</taxon>
        <taxon>Comamonas</taxon>
    </lineage>
</organism>
<dbReference type="Proteomes" id="UP001162800">
    <property type="component" value="Plasmid unnamed1"/>
</dbReference>
<comment type="subcellular location">
    <subcellularLocation>
        <location evidence="2 21">Cell inner membrane</location>
        <topology evidence="2 21">Multi-pass membrane protein</topology>
    </subcellularLocation>
</comment>
<keyword evidence="20 21" id="KW-1208">Phospholipid metabolism</keyword>
<evidence type="ECO:0000256" key="6">
    <source>
        <dbReference type="ARBA" id="ARBA00022475"/>
    </source>
</evidence>
<evidence type="ECO:0000256" key="3">
    <source>
        <dbReference type="ARBA" id="ARBA00005967"/>
    </source>
</evidence>
<keyword evidence="22" id="KW-0614">Plasmid</keyword>
<keyword evidence="7" id="KW-0444">Lipid biosynthesis</keyword>
<dbReference type="InterPro" id="IPR036945">
    <property type="entry name" value="DAGK_sf"/>
</dbReference>
<gene>
    <name evidence="22" type="ORF">M9799_18100</name>
</gene>
<keyword evidence="10 21" id="KW-0812">Transmembrane</keyword>
<name>A0ABY6GFH4_9BURK</name>
<evidence type="ECO:0000256" key="15">
    <source>
        <dbReference type="ARBA" id="ARBA00022842"/>
    </source>
</evidence>
<reference evidence="22" key="1">
    <citation type="submission" date="2022-09" db="EMBL/GenBank/DDBJ databases">
        <title>The complete genome of Acidovorax sp. 5MLIR.</title>
        <authorList>
            <person name="Liu L."/>
            <person name="Yue J."/>
            <person name="Yang F."/>
            <person name="Yuan J."/>
            <person name="Li L."/>
        </authorList>
    </citation>
    <scope>NUCLEOTIDE SEQUENCE</scope>
    <source>
        <strain evidence="22">5MLIR</strain>
        <plasmid evidence="22">unnamed1</plasmid>
    </source>
</reference>
<feature type="transmembrane region" description="Helical" evidence="21">
    <location>
        <begin position="105"/>
        <end position="124"/>
    </location>
</feature>
<evidence type="ECO:0000313" key="23">
    <source>
        <dbReference type="Proteomes" id="UP001162800"/>
    </source>
</evidence>
<sequence>MIAAQRKLQVPPKRKGLTRLWFALNHSLSGMQIAAKEPAVRLELATAAVLVPAAFWVGKGPVEQVLLLASVVAVLVVEVLNTAIEAAIDRVGAEYHPLSKAAKDLGSAAVLLAIAMACATWGIIGLSHGA</sequence>
<comment type="similarity">
    <text evidence="3 21">Belongs to the bacterial diacylglycerol kinase family.</text>
</comment>
<geneLocation type="plasmid" evidence="22 23">
    <name>unnamed1</name>
</geneLocation>
<evidence type="ECO:0000256" key="20">
    <source>
        <dbReference type="ARBA" id="ARBA00023264"/>
    </source>
</evidence>
<keyword evidence="9 21" id="KW-0808">Transferase</keyword>
<dbReference type="EMBL" id="CP106882">
    <property type="protein sequence ID" value="UYG53848.1"/>
    <property type="molecule type" value="Genomic_DNA"/>
</dbReference>
<evidence type="ECO:0000313" key="22">
    <source>
        <dbReference type="EMBL" id="UYG53848.1"/>
    </source>
</evidence>
<evidence type="ECO:0000256" key="1">
    <source>
        <dbReference type="ARBA" id="ARBA00001946"/>
    </source>
</evidence>
<evidence type="ECO:0000256" key="12">
    <source>
        <dbReference type="ARBA" id="ARBA00022741"/>
    </source>
</evidence>
<keyword evidence="14 21" id="KW-0067">ATP-binding</keyword>
<keyword evidence="23" id="KW-1185">Reference proteome</keyword>
<evidence type="ECO:0000256" key="8">
    <source>
        <dbReference type="ARBA" id="ARBA00022519"/>
    </source>
</evidence>
<feature type="transmembrane region" description="Helical" evidence="21">
    <location>
        <begin position="64"/>
        <end position="84"/>
    </location>
</feature>
<evidence type="ECO:0000256" key="14">
    <source>
        <dbReference type="ARBA" id="ARBA00022840"/>
    </source>
</evidence>
<dbReference type="PANTHER" id="PTHR34299">
    <property type="entry name" value="DIACYLGLYCEROL KINASE"/>
    <property type="match status" value="1"/>
</dbReference>
<comment type="function">
    <text evidence="21">Catalyzes the ATP-dependent phosphorylation of sn-l,2-diacylglycerol (DAG) to phosphatidic acid. Involved in the recycling of diacylglycerol produced as a by-product during membrane-derived oligosaccharide (MDO) biosynthesis.</text>
</comment>
<evidence type="ECO:0000256" key="21">
    <source>
        <dbReference type="RuleBase" id="RU363065"/>
    </source>
</evidence>
<dbReference type="Gene3D" id="1.10.287.3610">
    <property type="match status" value="1"/>
</dbReference>
<dbReference type="CDD" id="cd14264">
    <property type="entry name" value="DAGK_IM"/>
    <property type="match status" value="1"/>
</dbReference>
<dbReference type="InterPro" id="IPR000829">
    <property type="entry name" value="DAGK"/>
</dbReference>
<dbReference type="Pfam" id="PF01219">
    <property type="entry name" value="DAGK_prokar"/>
    <property type="match status" value="1"/>
</dbReference>
<evidence type="ECO:0000256" key="4">
    <source>
        <dbReference type="ARBA" id="ARBA00012133"/>
    </source>
</evidence>
<evidence type="ECO:0000256" key="18">
    <source>
        <dbReference type="ARBA" id="ARBA00023136"/>
    </source>
</evidence>
<keyword evidence="19" id="KW-0594">Phospholipid biosynthesis</keyword>
<keyword evidence="15" id="KW-0460">Magnesium</keyword>
<comment type="cofactor">
    <cofactor evidence="1">
        <name>Mg(2+)</name>
        <dbReference type="ChEBI" id="CHEBI:18420"/>
    </cofactor>
</comment>
<feature type="transmembrane region" description="Helical" evidence="21">
    <location>
        <begin position="39"/>
        <end position="58"/>
    </location>
</feature>
<keyword evidence="17 21" id="KW-0443">Lipid metabolism</keyword>
<evidence type="ECO:0000256" key="5">
    <source>
        <dbReference type="ARBA" id="ARBA00017575"/>
    </source>
</evidence>
<evidence type="ECO:0000256" key="2">
    <source>
        <dbReference type="ARBA" id="ARBA00004429"/>
    </source>
</evidence>